<accession>A0ABW2B9V7</accession>
<proteinExistence type="predicted"/>
<gene>
    <name evidence="1" type="ORF">ACFQFQ_27150</name>
</gene>
<comment type="caution">
    <text evidence="1">The sequence shown here is derived from an EMBL/GenBank/DDBJ whole genome shotgun (WGS) entry which is preliminary data.</text>
</comment>
<dbReference type="EMBL" id="JBHSWG010000004">
    <property type="protein sequence ID" value="MFC6762377.1"/>
    <property type="molecule type" value="Genomic_DNA"/>
</dbReference>
<protein>
    <submittedName>
        <fullName evidence="1">Uncharacterized protein</fullName>
    </submittedName>
</protein>
<sequence>MPTTVVDERTYADFQAFEASSWVGKGAGASAIFGGDGRRLTEPMDQHAEGFVTAEVDTAQFKGISSNPEGWYSWGVLNALTDTYKGAGRGPRAW</sequence>
<evidence type="ECO:0000313" key="1">
    <source>
        <dbReference type="EMBL" id="MFC6762377.1"/>
    </source>
</evidence>
<keyword evidence="2" id="KW-1185">Reference proteome</keyword>
<evidence type="ECO:0000313" key="2">
    <source>
        <dbReference type="Proteomes" id="UP001596353"/>
    </source>
</evidence>
<name>A0ABW2B9V7_9RHOB</name>
<reference evidence="2" key="1">
    <citation type="journal article" date="2019" name="Int. J. Syst. Evol. Microbiol.">
        <title>The Global Catalogue of Microorganisms (GCM) 10K type strain sequencing project: providing services to taxonomists for standard genome sequencing and annotation.</title>
        <authorList>
            <consortium name="The Broad Institute Genomics Platform"/>
            <consortium name="The Broad Institute Genome Sequencing Center for Infectious Disease"/>
            <person name="Wu L."/>
            <person name="Ma J."/>
        </authorList>
    </citation>
    <scope>NUCLEOTIDE SEQUENCE [LARGE SCALE GENOMIC DNA]</scope>
    <source>
        <strain evidence="2">CCUG 66188</strain>
    </source>
</reference>
<organism evidence="1 2">
    <name type="scientific">Sulfitobacter porphyrae</name>
    <dbReference type="NCBI Taxonomy" id="1246864"/>
    <lineage>
        <taxon>Bacteria</taxon>
        <taxon>Pseudomonadati</taxon>
        <taxon>Pseudomonadota</taxon>
        <taxon>Alphaproteobacteria</taxon>
        <taxon>Rhodobacterales</taxon>
        <taxon>Roseobacteraceae</taxon>
        <taxon>Sulfitobacter</taxon>
    </lineage>
</organism>
<dbReference type="Proteomes" id="UP001596353">
    <property type="component" value="Unassembled WGS sequence"/>
</dbReference>